<feature type="domain" description="SOWAHA-C winged helix-turn-helix" evidence="6">
    <location>
        <begin position="3"/>
        <end position="71"/>
    </location>
</feature>
<dbReference type="SUPFAM" id="SSF48403">
    <property type="entry name" value="Ankyrin repeat"/>
    <property type="match status" value="1"/>
</dbReference>
<dbReference type="Gene3D" id="1.25.40.20">
    <property type="entry name" value="Ankyrin repeat-containing domain"/>
    <property type="match status" value="1"/>
</dbReference>
<evidence type="ECO:0000259" key="6">
    <source>
        <dbReference type="Pfam" id="PF25877"/>
    </source>
</evidence>
<proteinExistence type="inferred from homology"/>
<evidence type="ECO:0000256" key="3">
    <source>
        <dbReference type="ARBA" id="ARBA00038122"/>
    </source>
</evidence>
<dbReference type="InterPro" id="IPR036770">
    <property type="entry name" value="Ankyrin_rpt-contain_sf"/>
</dbReference>
<keyword evidence="1" id="KW-0677">Repeat</keyword>
<dbReference type="PROSITE" id="PS50297">
    <property type="entry name" value="ANK_REP_REGION"/>
    <property type="match status" value="1"/>
</dbReference>
<accession>A0A3B3QTH3</accession>
<dbReference type="STRING" id="1676925.ENSPKIP00000009184"/>
<evidence type="ECO:0000256" key="1">
    <source>
        <dbReference type="ARBA" id="ARBA00022737"/>
    </source>
</evidence>
<dbReference type="Pfam" id="PF25877">
    <property type="entry name" value="WHD_SOWAH"/>
    <property type="match status" value="1"/>
</dbReference>
<evidence type="ECO:0000256" key="2">
    <source>
        <dbReference type="ARBA" id="ARBA00023043"/>
    </source>
</evidence>
<dbReference type="SMART" id="SM00248">
    <property type="entry name" value="ANK"/>
    <property type="match status" value="2"/>
</dbReference>
<evidence type="ECO:0000256" key="5">
    <source>
        <dbReference type="SAM" id="MobiDB-lite"/>
    </source>
</evidence>
<evidence type="ECO:0000256" key="4">
    <source>
        <dbReference type="PROSITE-ProRule" id="PRU00023"/>
    </source>
</evidence>
<feature type="repeat" description="ANK" evidence="4">
    <location>
        <begin position="392"/>
        <end position="425"/>
    </location>
</feature>
<evidence type="ECO:0000313" key="7">
    <source>
        <dbReference type="Ensembl" id="ENSPKIP00000009184.1"/>
    </source>
</evidence>
<dbReference type="InterPro" id="IPR002110">
    <property type="entry name" value="Ankyrin_rpt"/>
</dbReference>
<dbReference type="PROSITE" id="PS50088">
    <property type="entry name" value="ANK_REPEAT"/>
    <property type="match status" value="1"/>
</dbReference>
<feature type="compositionally biased region" description="Polar residues" evidence="5">
    <location>
        <begin position="260"/>
        <end position="269"/>
    </location>
</feature>
<reference evidence="7" key="1">
    <citation type="submission" date="2025-08" db="UniProtKB">
        <authorList>
            <consortium name="Ensembl"/>
        </authorList>
    </citation>
    <scope>IDENTIFICATION</scope>
</reference>
<feature type="compositionally biased region" description="Pro residues" evidence="5">
    <location>
        <begin position="235"/>
        <end position="249"/>
    </location>
</feature>
<dbReference type="Ensembl" id="ENSPKIT00000033285.1">
    <property type="protein sequence ID" value="ENSPKIP00000009184.1"/>
    <property type="gene ID" value="ENSPKIG00000024393.1"/>
</dbReference>
<name>A0A3B3QTH3_9TELE</name>
<dbReference type="InterPro" id="IPR058889">
    <property type="entry name" value="WHD_SOWAHA-C"/>
</dbReference>
<sequence length="519" mass="57752">MALTQDVITNFLLERGGNVKNSELLITFKDLLNCSDPEEKKRNRELFKKYVNTVAVVREIDDVKYVVLKKKNFSGGKLAVTTQRPDVGDTFEKQTGVRSAGSEVEHRGHDRKDGKILHSQLEHNTLTLPSGRNENLMNVSYTSTPRLVDPPQTRRTGEVTYASKSGLPVVRSQKHDESPKVEDHNLLGEVRTRKTGSAYTVVDVKPQTDTLSAELRVKVDGPSATTPWTEAQKPGPKPCALPLRMPPPDIKVESVDSDAAKSNSATSVPELSMERSPRFKRRQQGGGSLPGSPQVRRTCKSPKPGDEVHFPESIPLEAAEHEWMVRCAAGHWSHVHGLLLQDTHLARKRDFISGLTALHWAAKSDNHEMLSKIIEIAKRGGMEVDVNAKTHGGYTPLHVAAIHDRRATMAMLVQEFGANVHLRDNSGKKPYHHLPQGAPSELRALLGAPQVLSKEVSHEKLDNYAFPDHQKGFNTLSRIFQPHVAHKKKYKTRPSFYAMSGVAEEENGARQRPSSDMFH</sequence>
<keyword evidence="8" id="KW-1185">Reference proteome</keyword>
<organism evidence="7 8">
    <name type="scientific">Paramormyrops kingsleyae</name>
    <dbReference type="NCBI Taxonomy" id="1676925"/>
    <lineage>
        <taxon>Eukaryota</taxon>
        <taxon>Metazoa</taxon>
        <taxon>Chordata</taxon>
        <taxon>Craniata</taxon>
        <taxon>Vertebrata</taxon>
        <taxon>Euteleostomi</taxon>
        <taxon>Actinopterygii</taxon>
        <taxon>Neopterygii</taxon>
        <taxon>Teleostei</taxon>
        <taxon>Osteoglossocephala</taxon>
        <taxon>Osteoglossomorpha</taxon>
        <taxon>Osteoglossiformes</taxon>
        <taxon>Mormyridae</taxon>
        <taxon>Paramormyrops</taxon>
    </lineage>
</organism>
<comment type="similarity">
    <text evidence="3">Belongs to the SOWAH family.</text>
</comment>
<dbReference type="Proteomes" id="UP000261540">
    <property type="component" value="Unplaced"/>
</dbReference>
<dbReference type="OrthoDB" id="432281at2759"/>
<dbReference type="GeneTree" id="ENSGT00950000183003"/>
<dbReference type="PANTHER" id="PTHR14491:SF2">
    <property type="entry name" value="ANKYRIN REPEAT DOMAIN-CONTAINING PROTEIN SOWAHA"/>
    <property type="match status" value="1"/>
</dbReference>
<protein>
    <submittedName>
        <fullName evidence="7">Sosondowah ankyrin repeat domain family member A</fullName>
    </submittedName>
</protein>
<evidence type="ECO:0000313" key="8">
    <source>
        <dbReference type="Proteomes" id="UP000261540"/>
    </source>
</evidence>
<dbReference type="PANTHER" id="PTHR14491">
    <property type="entry name" value="SOSONDOWAH, ISOFORM G"/>
    <property type="match status" value="1"/>
</dbReference>
<keyword evidence="2 4" id="KW-0040">ANK repeat</keyword>
<feature type="region of interest" description="Disordered" evidence="5">
    <location>
        <begin position="221"/>
        <end position="310"/>
    </location>
</feature>
<dbReference type="AlphaFoldDB" id="A0A3B3QTH3"/>
<reference evidence="7" key="2">
    <citation type="submission" date="2025-09" db="UniProtKB">
        <authorList>
            <consortium name="Ensembl"/>
        </authorList>
    </citation>
    <scope>IDENTIFICATION</scope>
</reference>
<dbReference type="Pfam" id="PF12796">
    <property type="entry name" value="Ank_2"/>
    <property type="match status" value="1"/>
</dbReference>